<keyword evidence="6" id="KW-0865">Zymogen</keyword>
<evidence type="ECO:0000256" key="1">
    <source>
        <dbReference type="ARBA" id="ARBA00022670"/>
    </source>
</evidence>
<feature type="binding site" evidence="7">
    <location>
        <position position="588"/>
    </location>
    <ligand>
        <name>Ca(2+)</name>
        <dbReference type="ChEBI" id="CHEBI:29108"/>
    </ligand>
</feature>
<feature type="chain" id="PRO_5035609402" description="Peptidase S53 domain-containing protein" evidence="8">
    <location>
        <begin position="19"/>
        <end position="620"/>
    </location>
</feature>
<dbReference type="Proteomes" id="UP000681722">
    <property type="component" value="Unassembled WGS sequence"/>
</dbReference>
<proteinExistence type="predicted"/>
<organism evidence="10 12">
    <name type="scientific">Didymodactylos carnosus</name>
    <dbReference type="NCBI Taxonomy" id="1234261"/>
    <lineage>
        <taxon>Eukaryota</taxon>
        <taxon>Metazoa</taxon>
        <taxon>Spiralia</taxon>
        <taxon>Gnathifera</taxon>
        <taxon>Rotifera</taxon>
        <taxon>Eurotatoria</taxon>
        <taxon>Bdelloidea</taxon>
        <taxon>Philodinida</taxon>
        <taxon>Philodinidae</taxon>
        <taxon>Didymodactylos</taxon>
    </lineage>
</organism>
<feature type="active site" description="Charge relay system" evidence="7">
    <location>
        <position position="271"/>
    </location>
</feature>
<accession>A0A816A838</accession>
<dbReference type="EMBL" id="CAJOBC010100628">
    <property type="protein sequence ID" value="CAF4468407.1"/>
    <property type="molecule type" value="Genomic_DNA"/>
</dbReference>
<feature type="binding site" evidence="7">
    <location>
        <position position="590"/>
    </location>
    <ligand>
        <name>Ca(2+)</name>
        <dbReference type="ChEBI" id="CHEBI:29108"/>
    </ligand>
</feature>
<dbReference type="InterPro" id="IPR036852">
    <property type="entry name" value="Peptidase_S8/S53_dom_sf"/>
</dbReference>
<dbReference type="GO" id="GO:0004252">
    <property type="term" value="F:serine-type endopeptidase activity"/>
    <property type="evidence" value="ECO:0007669"/>
    <property type="project" value="UniProtKB-UniRule"/>
</dbReference>
<evidence type="ECO:0000256" key="8">
    <source>
        <dbReference type="SAM" id="SignalP"/>
    </source>
</evidence>
<keyword evidence="3 7" id="KW-0378">Hydrolase</keyword>
<keyword evidence="5 7" id="KW-0106">Calcium</keyword>
<reference evidence="10" key="1">
    <citation type="submission" date="2021-02" db="EMBL/GenBank/DDBJ databases">
        <authorList>
            <person name="Nowell W R."/>
        </authorList>
    </citation>
    <scope>NUCLEOTIDE SEQUENCE</scope>
</reference>
<keyword evidence="4 7" id="KW-0720">Serine protease</keyword>
<dbReference type="PANTHER" id="PTHR14218:SF15">
    <property type="entry name" value="TRIPEPTIDYL-PEPTIDASE 1"/>
    <property type="match status" value="1"/>
</dbReference>
<gene>
    <name evidence="10" type="ORF">GPM918_LOCUS41989</name>
    <name evidence="11" type="ORF">SRO942_LOCUS43139</name>
</gene>
<name>A0A816A838_9BILA</name>
<keyword evidence="2 7" id="KW-0479">Metal-binding</keyword>
<feature type="binding site" evidence="7">
    <location>
        <position position="564"/>
    </location>
    <ligand>
        <name>Ca(2+)</name>
        <dbReference type="ChEBI" id="CHEBI:29108"/>
    </ligand>
</feature>
<dbReference type="InterPro" id="IPR015366">
    <property type="entry name" value="S53_propep"/>
</dbReference>
<dbReference type="SUPFAM" id="SSF52743">
    <property type="entry name" value="Subtilisin-like"/>
    <property type="match status" value="1"/>
</dbReference>
<evidence type="ECO:0000313" key="10">
    <source>
        <dbReference type="EMBL" id="CAF1594608.1"/>
    </source>
</evidence>
<dbReference type="PANTHER" id="PTHR14218">
    <property type="entry name" value="PROTEASE S8 TRIPEPTIDYL PEPTIDASE I CLN2"/>
    <property type="match status" value="1"/>
</dbReference>
<feature type="active site" description="Charge relay system" evidence="7">
    <location>
        <position position="275"/>
    </location>
</feature>
<dbReference type="OrthoDB" id="2919105at2759"/>
<dbReference type="InterPro" id="IPR030400">
    <property type="entry name" value="Sedolisin_dom"/>
</dbReference>
<dbReference type="GO" id="GO:0046872">
    <property type="term" value="F:metal ion binding"/>
    <property type="evidence" value="ECO:0007669"/>
    <property type="project" value="UniProtKB-UniRule"/>
</dbReference>
<dbReference type="InterPro" id="IPR050819">
    <property type="entry name" value="Tripeptidyl-peptidase_I"/>
</dbReference>
<dbReference type="EMBL" id="CAJNOQ010034384">
    <property type="protein sequence ID" value="CAF1594608.1"/>
    <property type="molecule type" value="Genomic_DNA"/>
</dbReference>
<evidence type="ECO:0000313" key="11">
    <source>
        <dbReference type="EMBL" id="CAF4468407.1"/>
    </source>
</evidence>
<dbReference type="Pfam" id="PF09286">
    <property type="entry name" value="Pro-kuma_activ"/>
    <property type="match status" value="1"/>
</dbReference>
<feature type="binding site" evidence="7">
    <location>
        <position position="563"/>
    </location>
    <ligand>
        <name>Ca(2+)</name>
        <dbReference type="ChEBI" id="CHEBI:29108"/>
    </ligand>
</feature>
<feature type="domain" description="Peptidase S53" evidence="9">
    <location>
        <begin position="196"/>
        <end position="610"/>
    </location>
</feature>
<dbReference type="Proteomes" id="UP000663829">
    <property type="component" value="Unassembled WGS sequence"/>
</dbReference>
<keyword evidence="12" id="KW-1185">Reference proteome</keyword>
<comment type="cofactor">
    <cofactor evidence="7">
        <name>Ca(2+)</name>
        <dbReference type="ChEBI" id="CHEBI:29108"/>
    </cofactor>
    <text evidence="7">Binds 1 Ca(2+) ion per subunit.</text>
</comment>
<protein>
    <recommendedName>
        <fullName evidence="9">Peptidase S53 domain-containing protein</fullName>
    </recommendedName>
</protein>
<evidence type="ECO:0000256" key="3">
    <source>
        <dbReference type="ARBA" id="ARBA00022801"/>
    </source>
</evidence>
<evidence type="ECO:0000313" key="12">
    <source>
        <dbReference type="Proteomes" id="UP000663829"/>
    </source>
</evidence>
<evidence type="ECO:0000256" key="2">
    <source>
        <dbReference type="ARBA" id="ARBA00022723"/>
    </source>
</evidence>
<dbReference type="Gene3D" id="3.40.50.200">
    <property type="entry name" value="Peptidase S8/S53 domain"/>
    <property type="match status" value="1"/>
</dbReference>
<evidence type="ECO:0000256" key="5">
    <source>
        <dbReference type="ARBA" id="ARBA00022837"/>
    </source>
</evidence>
<evidence type="ECO:0000256" key="7">
    <source>
        <dbReference type="PROSITE-ProRule" id="PRU01032"/>
    </source>
</evidence>
<feature type="signal peptide" evidence="8">
    <location>
        <begin position="1"/>
        <end position="18"/>
    </location>
</feature>
<evidence type="ECO:0000256" key="4">
    <source>
        <dbReference type="ARBA" id="ARBA00022825"/>
    </source>
</evidence>
<sequence>MNSILFTLIATIINFGHCKIYVTRNSPPQNWQKDTIPSDSDTIQFYIACKHDQESVEWLEKLFWKKSDPLNSEEYQQWLSYNEVQRLVKPKKHSHDKILKWLLKFIPQNHIIDYKDSFKIKTEVHYAVKLFESKTKFSYYRLKQRPGIKIIRLDGDCHVKESIFEHIDMITGLDEFPRDIPIRVVPTAGLSTQLDIVVPQFITKYYHIPNVTCQGLPKPVSQAVIEFLGEFYLETDLQLYCNLTSTPYKALKPEHIIGSNNFTNFTLDFFETALDMDIMIGLNPLADLWYFNTDPYDNRWLYIFTMIANHMKVLPEVMSISYGNPENTNCVGEVDCDSFNQSSHLEEIFIKRVNIEFMKLGLRGVSIVVSSGDDGVYGYNNTDCKSTTFIPQYPASSPYVTTLGATYLKNQQYQQLQNAPPICINNPLGRCVSGGDEVAVSYENDHFTSGGGFSNLQSMPSYQKHVVEEYLYEQKCQLPSSSMFNRTGRAYPDLSALGNFALVVANGSLGLVGGTSMSSPLFGACVSILNSYSKQLTNGRTLGFLNPLLYLMYEKESTKIFKDITEGNNRCTTQTCTADCKGFYASEGWDPVTGLGTPNIREMLKFIKALNSTRIDNEKY</sequence>
<dbReference type="AlphaFoldDB" id="A0A816A838"/>
<dbReference type="GO" id="GO:0006508">
    <property type="term" value="P:proteolysis"/>
    <property type="evidence" value="ECO:0007669"/>
    <property type="project" value="UniProtKB-KW"/>
</dbReference>
<dbReference type="CDD" id="cd04056">
    <property type="entry name" value="Peptidases_S53"/>
    <property type="match status" value="1"/>
</dbReference>
<comment type="caution">
    <text evidence="10">The sequence shown here is derived from an EMBL/GenBank/DDBJ whole genome shotgun (WGS) entry which is preliminary data.</text>
</comment>
<dbReference type="SMART" id="SM00944">
    <property type="entry name" value="Pro-kuma_activ"/>
    <property type="match status" value="1"/>
</dbReference>
<dbReference type="GO" id="GO:0008240">
    <property type="term" value="F:tripeptidyl-peptidase activity"/>
    <property type="evidence" value="ECO:0007669"/>
    <property type="project" value="TreeGrafter"/>
</dbReference>
<evidence type="ECO:0000256" key="6">
    <source>
        <dbReference type="ARBA" id="ARBA00023145"/>
    </source>
</evidence>
<feature type="active site" description="Charge relay system" evidence="7">
    <location>
        <position position="516"/>
    </location>
</feature>
<evidence type="ECO:0000259" key="9">
    <source>
        <dbReference type="PROSITE" id="PS51695"/>
    </source>
</evidence>
<dbReference type="PROSITE" id="PS51695">
    <property type="entry name" value="SEDOLISIN"/>
    <property type="match status" value="1"/>
</dbReference>
<keyword evidence="1 7" id="KW-0645">Protease</keyword>
<keyword evidence="8" id="KW-0732">Signal</keyword>
<dbReference type="CDD" id="cd11377">
    <property type="entry name" value="Pro-peptidase_S53"/>
    <property type="match status" value="1"/>
</dbReference>
<dbReference type="SUPFAM" id="SSF54897">
    <property type="entry name" value="Protease propeptides/inhibitors"/>
    <property type="match status" value="1"/>
</dbReference>